<dbReference type="Proteomes" id="UP000887565">
    <property type="component" value="Unplaced"/>
</dbReference>
<accession>A0A915IYU3</accession>
<reference evidence="2" key="1">
    <citation type="submission" date="2022-11" db="UniProtKB">
        <authorList>
            <consortium name="WormBaseParasite"/>
        </authorList>
    </citation>
    <scope>IDENTIFICATION</scope>
</reference>
<keyword evidence="1" id="KW-1185">Reference proteome</keyword>
<evidence type="ECO:0000313" key="1">
    <source>
        <dbReference type="Proteomes" id="UP000887565"/>
    </source>
</evidence>
<evidence type="ECO:0000313" key="2">
    <source>
        <dbReference type="WBParaSite" id="nRc.2.0.1.t18888-RA"/>
    </source>
</evidence>
<name>A0A915IYU3_ROMCU</name>
<organism evidence="1 2">
    <name type="scientific">Romanomermis culicivorax</name>
    <name type="common">Nematode worm</name>
    <dbReference type="NCBI Taxonomy" id="13658"/>
    <lineage>
        <taxon>Eukaryota</taxon>
        <taxon>Metazoa</taxon>
        <taxon>Ecdysozoa</taxon>
        <taxon>Nematoda</taxon>
        <taxon>Enoplea</taxon>
        <taxon>Dorylaimia</taxon>
        <taxon>Mermithida</taxon>
        <taxon>Mermithoidea</taxon>
        <taxon>Mermithidae</taxon>
        <taxon>Romanomermis</taxon>
    </lineage>
</organism>
<dbReference type="AlphaFoldDB" id="A0A915IYU3"/>
<dbReference type="WBParaSite" id="nRc.2.0.1.t18888-RA">
    <property type="protein sequence ID" value="nRc.2.0.1.t18888-RA"/>
    <property type="gene ID" value="nRc.2.0.1.g18888"/>
</dbReference>
<protein>
    <submittedName>
        <fullName evidence="2">Uncharacterized protein</fullName>
    </submittedName>
</protein>
<proteinExistence type="predicted"/>
<sequence>MLKAAPELEDLKTQKPTARQPWAKLWKTIKIIINWRERSAFSGCLATAPGIPFTKVLEYNEFSVGQTTIQKPEESKHELQFFNQQEFLLRLKMSKSLKCQNVFKDRKQILGK</sequence>